<feature type="region of interest" description="Disordered" evidence="1">
    <location>
        <begin position="290"/>
        <end position="322"/>
    </location>
</feature>
<feature type="compositionally biased region" description="Basic and acidic residues" evidence="1">
    <location>
        <begin position="257"/>
        <end position="266"/>
    </location>
</feature>
<sequence>MHVFGIKQVQALRRQGMNFEHQLGSIPRFDVLHTLIHVVGREAVAAADVERALHILERNNAIKPVEALAGKCANDRMIVAAGIRVVCPIFGLMVFVDEGHSGAFLTLRGSGSPSPLAESEGRLFDVDREEDADGEGDADVKERATKPPAEMIVEGRPDHRVPEVPGVAVVGDEPERREERPEGGRRLGRIEVIGAEERQEDGGGTDGEEHNAVKVMGDRQAPVGGEGVEADDGGKQENARPEEGQPGEPRNGGAAEPDERREEDAPGQRIDAVVGGGVGLFAEAVAQHFCSDSKENRAEDEAEKGLLRTAEEAPEHDHAQREQDVEVLFHAERPDVVKGGVWRPSIILKEKDVAREVFRRDDEVGATGSVGKKGKERADKQHRVVARPDLEAAGEEELGEPEGLLGIPLCDENSPNE</sequence>
<keyword evidence="3" id="KW-1185">Reference proteome</keyword>
<proteinExistence type="predicted"/>
<dbReference type="Proteomes" id="UP001234178">
    <property type="component" value="Unassembled WGS sequence"/>
</dbReference>
<accession>A0ABR0B942</accession>
<organism evidence="2 3">
    <name type="scientific">Daphnia magna</name>
    <dbReference type="NCBI Taxonomy" id="35525"/>
    <lineage>
        <taxon>Eukaryota</taxon>
        <taxon>Metazoa</taxon>
        <taxon>Ecdysozoa</taxon>
        <taxon>Arthropoda</taxon>
        <taxon>Crustacea</taxon>
        <taxon>Branchiopoda</taxon>
        <taxon>Diplostraca</taxon>
        <taxon>Cladocera</taxon>
        <taxon>Anomopoda</taxon>
        <taxon>Daphniidae</taxon>
        <taxon>Daphnia</taxon>
    </lineage>
</organism>
<reference evidence="2 3" key="1">
    <citation type="journal article" date="2023" name="Nucleic Acids Res.">
        <title>The hologenome of Daphnia magna reveals possible DNA methylation and microbiome-mediated evolution of the host genome.</title>
        <authorList>
            <person name="Chaturvedi A."/>
            <person name="Li X."/>
            <person name="Dhandapani V."/>
            <person name="Marshall H."/>
            <person name="Kissane S."/>
            <person name="Cuenca-Cambronero M."/>
            <person name="Asole G."/>
            <person name="Calvet F."/>
            <person name="Ruiz-Romero M."/>
            <person name="Marangio P."/>
            <person name="Guigo R."/>
            <person name="Rago D."/>
            <person name="Mirbahai L."/>
            <person name="Eastwood N."/>
            <person name="Colbourne J.K."/>
            <person name="Zhou J."/>
            <person name="Mallon E."/>
            <person name="Orsini L."/>
        </authorList>
    </citation>
    <scope>NUCLEOTIDE SEQUENCE [LARGE SCALE GENOMIC DNA]</scope>
    <source>
        <strain evidence="2">LRV0_1</strain>
    </source>
</reference>
<comment type="caution">
    <text evidence="2">The sequence shown here is derived from an EMBL/GenBank/DDBJ whole genome shotgun (WGS) entry which is preliminary data.</text>
</comment>
<protein>
    <submittedName>
        <fullName evidence="2">Uncharacterized protein</fullName>
    </submittedName>
</protein>
<gene>
    <name evidence="2" type="ORF">OUZ56_032500</name>
</gene>
<feature type="region of interest" description="Disordered" evidence="1">
    <location>
        <begin position="109"/>
        <end position="274"/>
    </location>
</feature>
<feature type="compositionally biased region" description="Basic and acidic residues" evidence="1">
    <location>
        <begin position="153"/>
        <end position="162"/>
    </location>
</feature>
<feature type="compositionally biased region" description="Basic and acidic residues" evidence="1">
    <location>
        <begin position="232"/>
        <end position="243"/>
    </location>
</feature>
<feature type="compositionally biased region" description="Basic and acidic residues" evidence="1">
    <location>
        <begin position="291"/>
        <end position="322"/>
    </location>
</feature>
<dbReference type="EMBL" id="JAOYFB010000041">
    <property type="protein sequence ID" value="KAK4045092.1"/>
    <property type="molecule type" value="Genomic_DNA"/>
</dbReference>
<feature type="compositionally biased region" description="Basic and acidic residues" evidence="1">
    <location>
        <begin position="376"/>
        <end position="390"/>
    </location>
</feature>
<evidence type="ECO:0000313" key="2">
    <source>
        <dbReference type="EMBL" id="KAK4045092.1"/>
    </source>
</evidence>
<evidence type="ECO:0000313" key="3">
    <source>
        <dbReference type="Proteomes" id="UP001234178"/>
    </source>
</evidence>
<feature type="region of interest" description="Disordered" evidence="1">
    <location>
        <begin position="362"/>
        <end position="417"/>
    </location>
</feature>
<feature type="compositionally biased region" description="Acidic residues" evidence="1">
    <location>
        <begin position="127"/>
        <end position="137"/>
    </location>
</feature>
<evidence type="ECO:0000256" key="1">
    <source>
        <dbReference type="SAM" id="MobiDB-lite"/>
    </source>
</evidence>
<name>A0ABR0B942_9CRUS</name>
<feature type="compositionally biased region" description="Basic and acidic residues" evidence="1">
    <location>
        <begin position="173"/>
        <end position="212"/>
    </location>
</feature>